<keyword evidence="5" id="KW-0408">Iron</keyword>
<evidence type="ECO:0000256" key="6">
    <source>
        <dbReference type="ARBA" id="ARBA00023014"/>
    </source>
</evidence>
<dbReference type="Pfam" id="PF04324">
    <property type="entry name" value="Fer2_BFD"/>
    <property type="match status" value="1"/>
</dbReference>
<keyword evidence="6" id="KW-0411">Iron-sulfur</keyword>
<keyword evidence="4" id="KW-0249">Electron transport</keyword>
<keyword evidence="1" id="KW-0813">Transport</keyword>
<dbReference type="AlphaFoldDB" id="A0A7W7XZS9"/>
<keyword evidence="12" id="KW-1185">Reference proteome</keyword>
<evidence type="ECO:0000256" key="3">
    <source>
        <dbReference type="ARBA" id="ARBA00022723"/>
    </source>
</evidence>
<name>A0A7W7XZS9_9GAMM</name>
<accession>A0A7W7XZS9</accession>
<evidence type="ECO:0000313" key="11">
    <source>
        <dbReference type="EMBL" id="MBB5015462.1"/>
    </source>
</evidence>
<dbReference type="Proteomes" id="UP000519004">
    <property type="component" value="Unassembled WGS sequence"/>
</dbReference>
<evidence type="ECO:0000259" key="10">
    <source>
        <dbReference type="Pfam" id="PF04324"/>
    </source>
</evidence>
<comment type="caution">
    <text evidence="11">The sequence shown here is derived from an EMBL/GenBank/DDBJ whole genome shotgun (WGS) entry which is preliminary data.</text>
</comment>
<protein>
    <recommendedName>
        <fullName evidence="8">Bacterioferritin-associated ferredoxin</fullName>
    </recommendedName>
</protein>
<dbReference type="EMBL" id="JACHHX010000007">
    <property type="protein sequence ID" value="MBB5015462.1"/>
    <property type="molecule type" value="Genomic_DNA"/>
</dbReference>
<reference evidence="11 12" key="1">
    <citation type="submission" date="2020-08" db="EMBL/GenBank/DDBJ databases">
        <title>Genomic Encyclopedia of Type Strains, Phase IV (KMG-IV): sequencing the most valuable type-strain genomes for metagenomic binning, comparative biology and taxonomic classification.</title>
        <authorList>
            <person name="Goeker M."/>
        </authorList>
    </citation>
    <scope>NUCLEOTIDE SEQUENCE [LARGE SCALE GENOMIC DNA]</scope>
    <source>
        <strain evidence="11 12">DSM 25897</strain>
    </source>
</reference>
<comment type="similarity">
    <text evidence="9">Belongs to the Bfd family.</text>
</comment>
<evidence type="ECO:0000256" key="2">
    <source>
        <dbReference type="ARBA" id="ARBA00022714"/>
    </source>
</evidence>
<dbReference type="GO" id="GO:0051537">
    <property type="term" value="F:2 iron, 2 sulfur cluster binding"/>
    <property type="evidence" value="ECO:0007669"/>
    <property type="project" value="UniProtKB-KW"/>
</dbReference>
<comment type="cofactor">
    <cofactor evidence="7">
        <name>[2Fe-2S] cluster</name>
        <dbReference type="ChEBI" id="CHEBI:190135"/>
    </cofactor>
</comment>
<dbReference type="InterPro" id="IPR041854">
    <property type="entry name" value="BFD-like_2Fe2S-bd_dom_sf"/>
</dbReference>
<evidence type="ECO:0000256" key="1">
    <source>
        <dbReference type="ARBA" id="ARBA00022448"/>
    </source>
</evidence>
<dbReference type="PANTHER" id="PTHR37424:SF1">
    <property type="entry name" value="BACTERIOFERRITIN-ASSOCIATED FERREDOXIN"/>
    <property type="match status" value="1"/>
</dbReference>
<dbReference type="InterPro" id="IPR007419">
    <property type="entry name" value="BFD-like_2Fe2S-bd_dom"/>
</dbReference>
<keyword evidence="2" id="KW-0001">2Fe-2S</keyword>
<evidence type="ECO:0000256" key="7">
    <source>
        <dbReference type="ARBA" id="ARBA00034078"/>
    </source>
</evidence>
<evidence type="ECO:0000256" key="9">
    <source>
        <dbReference type="ARBA" id="ARBA00046332"/>
    </source>
</evidence>
<evidence type="ECO:0000313" key="12">
    <source>
        <dbReference type="Proteomes" id="UP000519004"/>
    </source>
</evidence>
<evidence type="ECO:0000256" key="5">
    <source>
        <dbReference type="ARBA" id="ARBA00023004"/>
    </source>
</evidence>
<proteinExistence type="inferred from homology"/>
<feature type="domain" description="BFD-like [2Fe-2S]-binding" evidence="10">
    <location>
        <begin position="2"/>
        <end position="50"/>
    </location>
</feature>
<dbReference type="PANTHER" id="PTHR37424">
    <property type="entry name" value="BACTERIOFERRITIN-ASSOCIATED FERREDOXIN"/>
    <property type="match status" value="1"/>
</dbReference>
<dbReference type="Gene3D" id="1.10.10.1100">
    <property type="entry name" value="BFD-like [2Fe-2S]-binding domain"/>
    <property type="match status" value="1"/>
</dbReference>
<organism evidence="11 12">
    <name type="scientific">Rehaibacterium terrae</name>
    <dbReference type="NCBI Taxonomy" id="1341696"/>
    <lineage>
        <taxon>Bacteria</taxon>
        <taxon>Pseudomonadati</taxon>
        <taxon>Pseudomonadota</taxon>
        <taxon>Gammaproteobacteria</taxon>
        <taxon>Lysobacterales</taxon>
        <taxon>Lysobacteraceae</taxon>
        <taxon>Rehaibacterium</taxon>
    </lineage>
</organism>
<dbReference type="InterPro" id="IPR052371">
    <property type="entry name" value="BFD-associated_ferredoxin"/>
</dbReference>
<evidence type="ECO:0000256" key="4">
    <source>
        <dbReference type="ARBA" id="ARBA00022982"/>
    </source>
</evidence>
<evidence type="ECO:0000256" key="8">
    <source>
        <dbReference type="ARBA" id="ARBA00039386"/>
    </source>
</evidence>
<sequence length="67" mass="6919">MYVCICNGVTDHDIRRAAAEGCRDLAELTARTGCGGTCGCCRDLAAEVLGEARNAHALPLGLMPIAA</sequence>
<keyword evidence="3" id="KW-0479">Metal-binding</keyword>
<dbReference type="GO" id="GO:0046872">
    <property type="term" value="F:metal ion binding"/>
    <property type="evidence" value="ECO:0007669"/>
    <property type="project" value="UniProtKB-KW"/>
</dbReference>
<gene>
    <name evidence="11" type="ORF">HNQ58_001360</name>
</gene>
<dbReference type="RefSeq" id="WP_183948145.1">
    <property type="nucleotide sequence ID" value="NZ_JACHHX010000007.1"/>
</dbReference>